<name>A0A267DS54_9PLAT</name>
<dbReference type="Gene3D" id="2.40.33.10">
    <property type="entry name" value="PK beta-barrel domain-like"/>
    <property type="match status" value="1"/>
</dbReference>
<keyword evidence="12" id="KW-0670">Pyruvate</keyword>
<evidence type="ECO:0000256" key="7">
    <source>
        <dbReference type="ARBA" id="ARBA00022741"/>
    </source>
</evidence>
<keyword evidence="11 13" id="KW-0324">Glycolysis</keyword>
<evidence type="ECO:0000259" key="14">
    <source>
        <dbReference type="Pfam" id="PF00224"/>
    </source>
</evidence>
<accession>A0A267DS54</accession>
<dbReference type="GO" id="GO:0005524">
    <property type="term" value="F:ATP binding"/>
    <property type="evidence" value="ECO:0007669"/>
    <property type="project" value="UniProtKB-KW"/>
</dbReference>
<comment type="cofactor">
    <cofactor evidence="1">
        <name>K(+)</name>
        <dbReference type="ChEBI" id="CHEBI:29103"/>
    </cofactor>
</comment>
<dbReference type="InterPro" id="IPR015813">
    <property type="entry name" value="Pyrv/PenolPyrv_kinase-like_dom"/>
</dbReference>
<dbReference type="UniPathway" id="UPA00109">
    <property type="reaction ID" value="UER00188"/>
</dbReference>
<dbReference type="FunFam" id="2.40.33.10:FF:000023">
    <property type="entry name" value="Pyruvate kinase PKM"/>
    <property type="match status" value="1"/>
</dbReference>
<dbReference type="SUPFAM" id="SSF50800">
    <property type="entry name" value="PK beta-barrel domain-like"/>
    <property type="match status" value="1"/>
</dbReference>
<evidence type="ECO:0000313" key="16">
    <source>
        <dbReference type="Proteomes" id="UP000215902"/>
    </source>
</evidence>
<dbReference type="OrthoDB" id="108365at2759"/>
<evidence type="ECO:0000256" key="5">
    <source>
        <dbReference type="ARBA" id="ARBA00022679"/>
    </source>
</evidence>
<dbReference type="EMBL" id="NIVC01003448">
    <property type="protein sequence ID" value="PAA51372.1"/>
    <property type="molecule type" value="Genomic_DNA"/>
</dbReference>
<dbReference type="GO" id="GO:0016301">
    <property type="term" value="F:kinase activity"/>
    <property type="evidence" value="ECO:0007669"/>
    <property type="project" value="UniProtKB-KW"/>
</dbReference>
<sequence>SCNPINTIENMQRGEVESLGSFANQYFIQKQQLQASNARSHLEHLCHLDVDSEPAYVRNTGIICTIGPACKSVAILHKMIANGMNIARMNFSHGTHEYHRQTVELVRQAAETFKPWSRPVGIALDTKGPEIRTGLIGGSGTAEVELVRGEPITVTIDSAFAENCSKDTLWVDYPNIVKVINEGGRVFIDDGLISLLVKEIRDKSLLCEVENGGKLGSKKGVNLPGSPVDLPAVSEKDREDLKFAVDLGLDMVFASFIRNADAIREIRHILGEAGKNIKIIAKIENHEGVRRFDEIMEAAGC</sequence>
<dbReference type="GO" id="GO:0030955">
    <property type="term" value="F:potassium ion binding"/>
    <property type="evidence" value="ECO:0007669"/>
    <property type="project" value="InterPro"/>
</dbReference>
<dbReference type="InterPro" id="IPR036918">
    <property type="entry name" value="Pyrv_Knase_C_sf"/>
</dbReference>
<dbReference type="InterPro" id="IPR040442">
    <property type="entry name" value="Pyrv_kinase-like_dom_sf"/>
</dbReference>
<dbReference type="PROSITE" id="PS00110">
    <property type="entry name" value="PYRUVATE_KINASE"/>
    <property type="match status" value="1"/>
</dbReference>
<organism evidence="15 16">
    <name type="scientific">Macrostomum lignano</name>
    <dbReference type="NCBI Taxonomy" id="282301"/>
    <lineage>
        <taxon>Eukaryota</taxon>
        <taxon>Metazoa</taxon>
        <taxon>Spiralia</taxon>
        <taxon>Lophotrochozoa</taxon>
        <taxon>Platyhelminthes</taxon>
        <taxon>Rhabditophora</taxon>
        <taxon>Macrostomorpha</taxon>
        <taxon>Macrostomida</taxon>
        <taxon>Macrostomidae</taxon>
        <taxon>Macrostomum</taxon>
    </lineage>
</organism>
<keyword evidence="6" id="KW-0479">Metal-binding</keyword>
<dbReference type="Gene3D" id="3.20.20.60">
    <property type="entry name" value="Phosphoenolpyruvate-binding domains"/>
    <property type="match status" value="1"/>
</dbReference>
<keyword evidence="5 13" id="KW-0808">Transferase</keyword>
<dbReference type="Proteomes" id="UP000215902">
    <property type="component" value="Unassembled WGS sequence"/>
</dbReference>
<feature type="domain" description="Pyruvate kinase barrel" evidence="14">
    <location>
        <begin position="58"/>
        <end position="299"/>
    </location>
</feature>
<proteinExistence type="inferred from homology"/>
<evidence type="ECO:0000256" key="10">
    <source>
        <dbReference type="ARBA" id="ARBA00022842"/>
    </source>
</evidence>
<evidence type="ECO:0000256" key="2">
    <source>
        <dbReference type="ARBA" id="ARBA00004997"/>
    </source>
</evidence>
<evidence type="ECO:0000256" key="9">
    <source>
        <dbReference type="ARBA" id="ARBA00022840"/>
    </source>
</evidence>
<evidence type="ECO:0000256" key="6">
    <source>
        <dbReference type="ARBA" id="ARBA00022723"/>
    </source>
</evidence>
<dbReference type="InterPro" id="IPR001697">
    <property type="entry name" value="Pyr_Knase"/>
</dbReference>
<dbReference type="PRINTS" id="PR01050">
    <property type="entry name" value="PYRUVTKNASE"/>
</dbReference>
<dbReference type="InterPro" id="IPR015793">
    <property type="entry name" value="Pyrv_Knase_brl"/>
</dbReference>
<keyword evidence="7" id="KW-0547">Nucleotide-binding</keyword>
<evidence type="ECO:0000256" key="12">
    <source>
        <dbReference type="ARBA" id="ARBA00023317"/>
    </source>
</evidence>
<dbReference type="InterPro" id="IPR018209">
    <property type="entry name" value="Pyrv_Knase_AS"/>
</dbReference>
<keyword evidence="9" id="KW-0067">ATP-binding</keyword>
<evidence type="ECO:0000256" key="1">
    <source>
        <dbReference type="ARBA" id="ARBA00001958"/>
    </source>
</evidence>
<evidence type="ECO:0000256" key="4">
    <source>
        <dbReference type="ARBA" id="ARBA00012142"/>
    </source>
</evidence>
<comment type="caution">
    <text evidence="15">The sequence shown here is derived from an EMBL/GenBank/DDBJ whole genome shotgun (WGS) entry which is preliminary data.</text>
</comment>
<dbReference type="Gene3D" id="3.40.1380.20">
    <property type="entry name" value="Pyruvate kinase, C-terminal domain"/>
    <property type="match status" value="1"/>
</dbReference>
<dbReference type="InterPro" id="IPR011037">
    <property type="entry name" value="Pyrv_Knase-like_insert_dom_sf"/>
</dbReference>
<dbReference type="Pfam" id="PF00224">
    <property type="entry name" value="PK"/>
    <property type="match status" value="1"/>
</dbReference>
<evidence type="ECO:0000256" key="8">
    <source>
        <dbReference type="ARBA" id="ARBA00022777"/>
    </source>
</evidence>
<comment type="catalytic activity">
    <reaction evidence="13">
        <text>pyruvate + ATP = phosphoenolpyruvate + ADP + H(+)</text>
        <dbReference type="Rhea" id="RHEA:18157"/>
        <dbReference type="ChEBI" id="CHEBI:15361"/>
        <dbReference type="ChEBI" id="CHEBI:15378"/>
        <dbReference type="ChEBI" id="CHEBI:30616"/>
        <dbReference type="ChEBI" id="CHEBI:58702"/>
        <dbReference type="ChEBI" id="CHEBI:456216"/>
        <dbReference type="EC" id="2.7.1.40"/>
    </reaction>
</comment>
<comment type="similarity">
    <text evidence="3 13">Belongs to the pyruvate kinase family.</text>
</comment>
<reference evidence="15 16" key="1">
    <citation type="submission" date="2017-06" db="EMBL/GenBank/DDBJ databases">
        <title>A platform for efficient transgenesis in Macrostomum lignano, a flatworm model organism for stem cell research.</title>
        <authorList>
            <person name="Berezikov E."/>
        </authorList>
    </citation>
    <scope>NUCLEOTIDE SEQUENCE [LARGE SCALE GENOMIC DNA]</scope>
    <source>
        <strain evidence="15">DV1</strain>
        <tissue evidence="15">Whole organism</tissue>
    </source>
</reference>
<feature type="non-terminal residue" evidence="15">
    <location>
        <position position="1"/>
    </location>
</feature>
<dbReference type="GO" id="GO:0004743">
    <property type="term" value="F:pyruvate kinase activity"/>
    <property type="evidence" value="ECO:0007669"/>
    <property type="project" value="UniProtKB-EC"/>
</dbReference>
<dbReference type="STRING" id="282301.A0A267DS54"/>
<keyword evidence="8 13" id="KW-0418">Kinase</keyword>
<protein>
    <recommendedName>
        <fullName evidence="4 13">Pyruvate kinase</fullName>
        <ecNumber evidence="4 13">2.7.1.40</ecNumber>
    </recommendedName>
</protein>
<evidence type="ECO:0000256" key="11">
    <source>
        <dbReference type="ARBA" id="ARBA00023152"/>
    </source>
</evidence>
<evidence type="ECO:0000256" key="3">
    <source>
        <dbReference type="ARBA" id="ARBA00008663"/>
    </source>
</evidence>
<evidence type="ECO:0000313" key="15">
    <source>
        <dbReference type="EMBL" id="PAA51372.1"/>
    </source>
</evidence>
<dbReference type="EC" id="2.7.1.40" evidence="4 13"/>
<comment type="pathway">
    <text evidence="2 13">Carbohydrate degradation; glycolysis; pyruvate from D-glyceraldehyde 3-phosphate: step 5/5.</text>
</comment>
<dbReference type="GO" id="GO:0000287">
    <property type="term" value="F:magnesium ion binding"/>
    <property type="evidence" value="ECO:0007669"/>
    <property type="project" value="InterPro"/>
</dbReference>
<dbReference type="PANTHER" id="PTHR11817">
    <property type="entry name" value="PYRUVATE KINASE"/>
    <property type="match status" value="1"/>
</dbReference>
<gene>
    <name evidence="15" type="ORF">BOX15_Mlig018678g1</name>
</gene>
<dbReference type="AlphaFoldDB" id="A0A267DS54"/>
<evidence type="ECO:0000256" key="13">
    <source>
        <dbReference type="RuleBase" id="RU000504"/>
    </source>
</evidence>
<keyword evidence="16" id="KW-1185">Reference proteome</keyword>
<dbReference type="SUPFAM" id="SSF51621">
    <property type="entry name" value="Phosphoenolpyruvate/pyruvate domain"/>
    <property type="match status" value="1"/>
</dbReference>
<dbReference type="InterPro" id="IPR015806">
    <property type="entry name" value="Pyrv_Knase_insert_dom_sf"/>
</dbReference>
<keyword evidence="10 13" id="KW-0460">Magnesium</keyword>